<accession>A0A183B5I9</accession>
<protein>
    <submittedName>
        <fullName evidence="1">Rho-GAP domain-containing protein</fullName>
    </submittedName>
</protein>
<proteinExistence type="predicted"/>
<sequence>LDILMHVQFLVSNHIELALASFDRQALNEFTVETNREHSASSECILVSPKCKPVEQSHTSDSLTVKPVALRLRRQSQPSKNETISFQSIASSARCPFSGYLFIISIVFNLAHNPEHPPISIYTKNSS</sequence>
<reference evidence="1" key="1">
    <citation type="submission" date="2016-06" db="UniProtKB">
        <authorList>
            <consortium name="WormBaseParasite"/>
        </authorList>
    </citation>
    <scope>IDENTIFICATION</scope>
</reference>
<dbReference type="WBParaSite" id="ECPE_0001451401-mRNA-1">
    <property type="protein sequence ID" value="ECPE_0001451401-mRNA-1"/>
    <property type="gene ID" value="ECPE_0001451401"/>
</dbReference>
<dbReference type="AlphaFoldDB" id="A0A183B5I9"/>
<evidence type="ECO:0000313" key="1">
    <source>
        <dbReference type="WBParaSite" id="ECPE_0001451401-mRNA-1"/>
    </source>
</evidence>
<name>A0A183B5I9_9TREM</name>
<organism evidence="1">
    <name type="scientific">Echinostoma caproni</name>
    <dbReference type="NCBI Taxonomy" id="27848"/>
    <lineage>
        <taxon>Eukaryota</taxon>
        <taxon>Metazoa</taxon>
        <taxon>Spiralia</taxon>
        <taxon>Lophotrochozoa</taxon>
        <taxon>Platyhelminthes</taxon>
        <taxon>Trematoda</taxon>
        <taxon>Digenea</taxon>
        <taxon>Plagiorchiida</taxon>
        <taxon>Echinostomata</taxon>
        <taxon>Echinostomatoidea</taxon>
        <taxon>Echinostomatidae</taxon>
        <taxon>Echinostoma</taxon>
    </lineage>
</organism>